<dbReference type="SUPFAM" id="SSF51735">
    <property type="entry name" value="NAD(P)-binding Rossmann-fold domains"/>
    <property type="match status" value="1"/>
</dbReference>
<dbReference type="PANTHER" id="PTHR43157">
    <property type="entry name" value="PHOSPHATIDYLINOSITOL-GLYCAN BIOSYNTHESIS CLASS F PROTEIN-RELATED"/>
    <property type="match status" value="1"/>
</dbReference>
<dbReference type="Pfam" id="PF00106">
    <property type="entry name" value="adh_short"/>
    <property type="match status" value="1"/>
</dbReference>
<sequence>MSTRPVIVVTGATNGLGRLAALEFARRGARLGVVARSPGKVADLRQEIEAAAPGTPVDSFAADLTSLRDVRRAGRAIADRYDRVDVLVNNAGLHAFSQRVTDDGFAEMVAVNYLAPWLLTATLRDKLVASAPARVVNVASEAARQAGTLDPARDITATADYTRRESLACYGRSKLMDIMFTQELARRLAGTGVTANCCDPGFNVSGLGRELPLAGALEKILKVLRVGDPRRGAGIIVRLATDDVFAETTGGYFSVNGAQPLDCPDPGRGKEIQAELWNTTATLIDEALAE</sequence>
<dbReference type="InterPro" id="IPR002347">
    <property type="entry name" value="SDR_fam"/>
</dbReference>
<dbReference type="EMBL" id="JBHLUD010000002">
    <property type="protein sequence ID" value="MFC0541809.1"/>
    <property type="molecule type" value="Genomic_DNA"/>
</dbReference>
<dbReference type="Proteomes" id="UP001589810">
    <property type="component" value="Unassembled WGS sequence"/>
</dbReference>
<dbReference type="RefSeq" id="WP_273942156.1">
    <property type="nucleotide sequence ID" value="NZ_CP097263.1"/>
</dbReference>
<dbReference type="PRINTS" id="PR00081">
    <property type="entry name" value="GDHRDH"/>
</dbReference>
<proteinExistence type="inferred from homology"/>
<keyword evidence="1" id="KW-0560">Oxidoreductase</keyword>
<keyword evidence="4" id="KW-1185">Reference proteome</keyword>
<dbReference type="PANTHER" id="PTHR43157:SF31">
    <property type="entry name" value="PHOSPHATIDYLINOSITOL-GLYCAN BIOSYNTHESIS CLASS F PROTEIN"/>
    <property type="match status" value="1"/>
</dbReference>
<comment type="similarity">
    <text evidence="2">Belongs to the short-chain dehydrogenases/reductases (SDR) family.</text>
</comment>
<comment type="caution">
    <text evidence="3">The sequence shown here is derived from an EMBL/GenBank/DDBJ whole genome shotgun (WGS) entry which is preliminary data.</text>
</comment>
<accession>A0ABV6MNC9</accession>
<name>A0ABV6MNC9_9PSEU</name>
<evidence type="ECO:0000313" key="4">
    <source>
        <dbReference type="Proteomes" id="UP001589810"/>
    </source>
</evidence>
<protein>
    <submittedName>
        <fullName evidence="3">SDR family NAD(P)-dependent oxidoreductase</fullName>
    </submittedName>
</protein>
<evidence type="ECO:0000313" key="3">
    <source>
        <dbReference type="EMBL" id="MFC0541809.1"/>
    </source>
</evidence>
<gene>
    <name evidence="3" type="ORF">ACFFH7_09970</name>
</gene>
<dbReference type="Gene3D" id="3.40.50.720">
    <property type="entry name" value="NAD(P)-binding Rossmann-like Domain"/>
    <property type="match status" value="1"/>
</dbReference>
<evidence type="ECO:0000256" key="2">
    <source>
        <dbReference type="RuleBase" id="RU000363"/>
    </source>
</evidence>
<organism evidence="3 4">
    <name type="scientific">Kutzneria chonburiensis</name>
    <dbReference type="NCBI Taxonomy" id="1483604"/>
    <lineage>
        <taxon>Bacteria</taxon>
        <taxon>Bacillati</taxon>
        <taxon>Actinomycetota</taxon>
        <taxon>Actinomycetes</taxon>
        <taxon>Pseudonocardiales</taxon>
        <taxon>Pseudonocardiaceae</taxon>
        <taxon>Kutzneria</taxon>
    </lineage>
</organism>
<dbReference type="InterPro" id="IPR036291">
    <property type="entry name" value="NAD(P)-bd_dom_sf"/>
</dbReference>
<dbReference type="PRINTS" id="PR00080">
    <property type="entry name" value="SDRFAMILY"/>
</dbReference>
<evidence type="ECO:0000256" key="1">
    <source>
        <dbReference type="ARBA" id="ARBA00023002"/>
    </source>
</evidence>
<reference evidence="3 4" key="1">
    <citation type="submission" date="2024-09" db="EMBL/GenBank/DDBJ databases">
        <authorList>
            <person name="Sun Q."/>
            <person name="Mori K."/>
        </authorList>
    </citation>
    <scope>NUCLEOTIDE SEQUENCE [LARGE SCALE GENOMIC DNA]</scope>
    <source>
        <strain evidence="3 4">TBRC 1432</strain>
    </source>
</reference>